<dbReference type="EMBL" id="MU971336">
    <property type="protein sequence ID" value="KAK9241086.1"/>
    <property type="molecule type" value="Genomic_DNA"/>
</dbReference>
<sequence>MARSDHVPDSNRPAEPAAPQQPCPHRHPNGGANSVEISGSSDRVLSSETDNNLRSPATKTRVRKMSPAEFQRRVTGRHREDVLGVESVLGPSTVFSSWSGQHSEASTFATAPSLRQRIEQQKLNAANHIIAQYESLFFSDHVDQRYTPIQRFFPRSVFDPSAAGASPILASDRQSEHVPSVALSFVEWCRNLRRNMFMKAQGSRTKVWDAYDHETLASRDRYDTRYNAIVDKNNAAQSNAPTLHKDSDSFSPTSSPPHSTSSSPSPSASDDGDKETRVFVDSAFPTPSPIQYKHCKLNNGLGVWDTRGVWRCLLPNSNGKFDLGNPSSPRSQLFAQFEDFIEWKIKQQADMSMPFPGQHSFDAGSPVPPTAERQRMIDSLLRGEFPEVTKKEPGANAKVVGRGSSSSTKIVNGQMKTVKKWQTYYDDGSVTETVEESEDKAAGPSIPSLPEWSNPDSKAREREGDWYKQAAEQISKSADDIMRTGANSLEKTLKVLDKARDLESSKLQDAMKKIFPFGWKDDDDNDKKNKK</sequence>
<evidence type="ECO:0000313" key="2">
    <source>
        <dbReference type="Proteomes" id="UP001433508"/>
    </source>
</evidence>
<proteinExistence type="predicted"/>
<gene>
    <name evidence="1" type="ORF">V1525DRAFT_95799</name>
</gene>
<accession>A0ACC3TBT2</accession>
<protein>
    <submittedName>
        <fullName evidence="1">Uncharacterized protein</fullName>
    </submittedName>
</protein>
<keyword evidence="2" id="KW-1185">Reference proteome</keyword>
<organism evidence="1 2">
    <name type="scientific">Lipomyces kononenkoae</name>
    <name type="common">Yeast</name>
    <dbReference type="NCBI Taxonomy" id="34357"/>
    <lineage>
        <taxon>Eukaryota</taxon>
        <taxon>Fungi</taxon>
        <taxon>Dikarya</taxon>
        <taxon>Ascomycota</taxon>
        <taxon>Saccharomycotina</taxon>
        <taxon>Lipomycetes</taxon>
        <taxon>Lipomycetales</taxon>
        <taxon>Lipomycetaceae</taxon>
        <taxon>Lipomyces</taxon>
    </lineage>
</organism>
<reference evidence="2" key="1">
    <citation type="journal article" date="2024" name="Front. Bioeng. Biotechnol.">
        <title>Genome-scale model development and genomic sequencing of the oleaginous clade Lipomyces.</title>
        <authorList>
            <person name="Czajka J.J."/>
            <person name="Han Y."/>
            <person name="Kim J."/>
            <person name="Mondo S.J."/>
            <person name="Hofstad B.A."/>
            <person name="Robles A."/>
            <person name="Haridas S."/>
            <person name="Riley R."/>
            <person name="LaButti K."/>
            <person name="Pangilinan J."/>
            <person name="Andreopoulos W."/>
            <person name="Lipzen A."/>
            <person name="Yan J."/>
            <person name="Wang M."/>
            <person name="Ng V."/>
            <person name="Grigoriev I.V."/>
            <person name="Spatafora J.W."/>
            <person name="Magnuson J.K."/>
            <person name="Baker S.E."/>
            <person name="Pomraning K.R."/>
        </authorList>
    </citation>
    <scope>NUCLEOTIDE SEQUENCE [LARGE SCALE GENOMIC DNA]</scope>
    <source>
        <strain evidence="2">CBS 7786</strain>
    </source>
</reference>
<evidence type="ECO:0000313" key="1">
    <source>
        <dbReference type="EMBL" id="KAK9241086.1"/>
    </source>
</evidence>
<comment type="caution">
    <text evidence="1">The sequence shown here is derived from an EMBL/GenBank/DDBJ whole genome shotgun (WGS) entry which is preliminary data.</text>
</comment>
<name>A0ACC3TBT2_LIPKO</name>
<dbReference type="Proteomes" id="UP001433508">
    <property type="component" value="Unassembled WGS sequence"/>
</dbReference>